<dbReference type="HOGENOM" id="CLU_2824966_0_0_9"/>
<evidence type="ECO:0000313" key="2">
    <source>
        <dbReference type="EMBL" id="AGT33762.1"/>
    </source>
</evidence>
<sequence>MSLFPGKTRRLDERSDKRAKESRPKPRNKKPGRRPRRSHIANMAPAGIESACHPAAAVHFQNNASH</sequence>
<protein>
    <submittedName>
        <fullName evidence="2">Uncharacterized protein</fullName>
    </submittedName>
</protein>
<evidence type="ECO:0000313" key="3">
    <source>
        <dbReference type="Proteomes" id="UP000015500"/>
    </source>
</evidence>
<gene>
    <name evidence="2" type="ORF">M493_17780</name>
</gene>
<name>S5ZAB5_GEOG3</name>
<dbReference type="AlphaFoldDB" id="S5ZAB5"/>
<feature type="region of interest" description="Disordered" evidence="1">
    <location>
        <begin position="1"/>
        <end position="38"/>
    </location>
</feature>
<dbReference type="EMBL" id="CP006254">
    <property type="protein sequence ID" value="AGT33762.1"/>
    <property type="molecule type" value="Genomic_DNA"/>
</dbReference>
<dbReference type="KEGG" id="gjf:M493_17780"/>
<evidence type="ECO:0000256" key="1">
    <source>
        <dbReference type="SAM" id="MobiDB-lite"/>
    </source>
</evidence>
<reference evidence="2 3" key="1">
    <citation type="journal article" date="2014" name="Genome Announc.">
        <title>Complete Genome Sequence of the Thermophilic Polychlorinated Biphenyl Degrader Geobacillus sp. Strain JF8 (NBRC 109937).</title>
        <authorList>
            <person name="Shintani M."/>
            <person name="Ohtsubo Y."/>
            <person name="Fukuda K."/>
            <person name="Hosoyama A."/>
            <person name="Ohji S."/>
            <person name="Yamazoe A."/>
            <person name="Fujita N."/>
            <person name="Nagata Y."/>
            <person name="Tsuda M."/>
            <person name="Hatta T."/>
            <person name="Kimbara K."/>
        </authorList>
    </citation>
    <scope>NUCLEOTIDE SEQUENCE [LARGE SCALE GENOMIC DNA]</scope>
    <source>
        <strain evidence="2 3">JF8</strain>
    </source>
</reference>
<feature type="compositionally biased region" description="Basic and acidic residues" evidence="1">
    <location>
        <begin position="9"/>
        <end position="24"/>
    </location>
</feature>
<proteinExistence type="predicted"/>
<keyword evidence="3" id="KW-1185">Reference proteome</keyword>
<feature type="compositionally biased region" description="Basic residues" evidence="1">
    <location>
        <begin position="25"/>
        <end position="38"/>
    </location>
</feature>
<organism evidence="2 3">
    <name type="scientific">Geobacillus genomosp. 3</name>
    <dbReference type="NCBI Taxonomy" id="1921421"/>
    <lineage>
        <taxon>Bacteria</taxon>
        <taxon>Bacillati</taxon>
        <taxon>Bacillota</taxon>
        <taxon>Bacilli</taxon>
        <taxon>Bacillales</taxon>
        <taxon>Anoxybacillaceae</taxon>
        <taxon>Geobacillus</taxon>
    </lineage>
</organism>
<accession>S5ZAB5</accession>
<dbReference type="Proteomes" id="UP000015500">
    <property type="component" value="Chromosome"/>
</dbReference>